<dbReference type="Proteomes" id="UP001055172">
    <property type="component" value="Unassembled WGS sequence"/>
</dbReference>
<reference evidence="1 2" key="1">
    <citation type="submission" date="2021-07" db="EMBL/GenBank/DDBJ databases">
        <title>Genome data of Colletotrichum spaethianum.</title>
        <authorList>
            <person name="Utami Y.D."/>
            <person name="Hiruma K."/>
        </authorList>
    </citation>
    <scope>NUCLEOTIDE SEQUENCE [LARGE SCALE GENOMIC DNA]</scope>
    <source>
        <strain evidence="1 2">MAFF 242679</strain>
    </source>
</reference>
<name>A0AA37GYV3_9PEZI</name>
<proteinExistence type="predicted"/>
<evidence type="ECO:0000313" key="1">
    <source>
        <dbReference type="EMBL" id="GJC89855.1"/>
    </source>
</evidence>
<gene>
    <name evidence="1" type="ORF">ColLi_12693</name>
</gene>
<evidence type="ECO:0000313" key="2">
    <source>
        <dbReference type="Proteomes" id="UP001055172"/>
    </source>
</evidence>
<protein>
    <submittedName>
        <fullName evidence="1">Uncharacterized protein</fullName>
    </submittedName>
</protein>
<organism evidence="1 2">
    <name type="scientific">Colletotrichum liriopes</name>
    <dbReference type="NCBI Taxonomy" id="708192"/>
    <lineage>
        <taxon>Eukaryota</taxon>
        <taxon>Fungi</taxon>
        <taxon>Dikarya</taxon>
        <taxon>Ascomycota</taxon>
        <taxon>Pezizomycotina</taxon>
        <taxon>Sordariomycetes</taxon>
        <taxon>Hypocreomycetidae</taxon>
        <taxon>Glomerellales</taxon>
        <taxon>Glomerellaceae</taxon>
        <taxon>Colletotrichum</taxon>
        <taxon>Colletotrichum spaethianum species complex</taxon>
    </lineage>
</organism>
<dbReference type="EMBL" id="BPPX01000046">
    <property type="protein sequence ID" value="GJC89855.1"/>
    <property type="molecule type" value="Genomic_DNA"/>
</dbReference>
<dbReference type="AlphaFoldDB" id="A0AA37GYV3"/>
<keyword evidence="2" id="KW-1185">Reference proteome</keyword>
<sequence>MLHAQKESATKKERVLVVGDSLPKVRTNLLLCAGGRGGLTAQRKVRLGPHVPVAKEDVSALGGVPRLEGVSKSRHNLSPPSPSCHHHILFIHTYVSWKSASAY</sequence>
<accession>A0AA37GYV3</accession>
<comment type="caution">
    <text evidence="1">The sequence shown here is derived from an EMBL/GenBank/DDBJ whole genome shotgun (WGS) entry which is preliminary data.</text>
</comment>